<organism evidence="1 2">
    <name type="scientific">Butyricimonas virosa</name>
    <dbReference type="NCBI Taxonomy" id="544645"/>
    <lineage>
        <taxon>Bacteria</taxon>
        <taxon>Pseudomonadati</taxon>
        <taxon>Bacteroidota</taxon>
        <taxon>Bacteroidia</taxon>
        <taxon>Bacteroidales</taxon>
        <taxon>Odoribacteraceae</taxon>
        <taxon>Butyricimonas</taxon>
    </lineage>
</organism>
<evidence type="ECO:0008006" key="3">
    <source>
        <dbReference type="Google" id="ProtNLM"/>
    </source>
</evidence>
<reference evidence="1 2" key="1">
    <citation type="submission" date="2018-08" db="EMBL/GenBank/DDBJ databases">
        <title>A genome reference for cultivated species of the human gut microbiota.</title>
        <authorList>
            <person name="Zou Y."/>
            <person name="Xue W."/>
            <person name="Luo G."/>
        </authorList>
    </citation>
    <scope>NUCLEOTIDE SEQUENCE [LARGE SCALE GENOMIC DNA]</scope>
    <source>
        <strain evidence="1 2">AF34-33</strain>
    </source>
</reference>
<dbReference type="AlphaFoldDB" id="A0A415QFG1"/>
<comment type="caution">
    <text evidence="1">The sequence shown here is derived from an EMBL/GenBank/DDBJ whole genome shotgun (WGS) entry which is preliminary data.</text>
</comment>
<dbReference type="InterPro" id="IPR032183">
    <property type="entry name" value="PKD-like"/>
</dbReference>
<proteinExistence type="predicted"/>
<dbReference type="EMBL" id="QRPV01000019">
    <property type="protein sequence ID" value="RHM41602.1"/>
    <property type="molecule type" value="Genomic_DNA"/>
</dbReference>
<evidence type="ECO:0000313" key="2">
    <source>
        <dbReference type="Proteomes" id="UP000286038"/>
    </source>
</evidence>
<evidence type="ECO:0000313" key="1">
    <source>
        <dbReference type="EMBL" id="RHM41602.1"/>
    </source>
</evidence>
<name>A0A415QFG1_9BACT</name>
<dbReference type="PROSITE" id="PS51257">
    <property type="entry name" value="PROKAR_LIPOPROTEIN"/>
    <property type="match status" value="1"/>
</dbReference>
<protein>
    <recommendedName>
        <fullName evidence="3">PKD-like family protein</fullName>
    </recommendedName>
</protein>
<gene>
    <name evidence="1" type="ORF">DWZ68_13365</name>
</gene>
<dbReference type="Pfam" id="PF16407">
    <property type="entry name" value="PKD_2"/>
    <property type="match status" value="1"/>
</dbReference>
<dbReference type="Proteomes" id="UP000286038">
    <property type="component" value="Unassembled WGS sequence"/>
</dbReference>
<sequence>MKFIYLISISLILLIFGCYDDKGNYDYTPINRIEIESFTIGTQYLGDTIEIKPILNFAIDSTENNLVFEWTVFDTKKFHMHDLFYITDTLGSGFIILRVKDTIKNIEYSQFTSITIKTEYEAEGYVILSKGNNNASHLSYIRLTTNANYTKEGEEHETNYYDCKDYYNVYEATNKESMGRGPLKLLQHFHSSNSENGSEVGAFWIFQEEPECIDISGVSFQKDITLRSQFLDGMPADFHPYDMVDMRWSSFVIGKDGKMYSRKKATEFLFNSGHFLNNAVTFEEEGNIHEVSGAGVLHHRYSTGGYTLLYEKNLHRFLLMLDGNQQVGGGIAAPFVSGNSIYTPADAARIDDLGEMEMIYCGAYKSNYWAVSNYYYAILKDPKGIYYSYVFGINNTNYGEAPTITGVTQKALPDETQVLLNNILTGTNKNLFEIGAGDNADGFQAPNGKERINYILITRDNELWLLDRSTGLLELYDTFDATITALDTEVYNSWLAGIGLENGKFHIIEITDAAYGGEHPKRMYSSENNFGEIVDIRYKSGSSW</sequence>
<dbReference type="RefSeq" id="WP_118450560.1">
    <property type="nucleotide sequence ID" value="NZ_CABJDM010000019.1"/>
</dbReference>
<accession>A0A415QFG1</accession>